<dbReference type="EMBL" id="BMHM01000003">
    <property type="protein sequence ID" value="GGC86059.1"/>
    <property type="molecule type" value="Genomic_DNA"/>
</dbReference>
<dbReference type="RefSeq" id="WP_188638925.1">
    <property type="nucleotide sequence ID" value="NZ_BMHM01000003.1"/>
</dbReference>
<comment type="similarity">
    <text evidence="1">Belongs to the 3-hydroxyacyl-CoA dehydrogenase family.</text>
</comment>
<evidence type="ECO:0000256" key="1">
    <source>
        <dbReference type="ARBA" id="ARBA00009463"/>
    </source>
</evidence>
<dbReference type="InterPro" id="IPR006108">
    <property type="entry name" value="3HC_DH_C"/>
</dbReference>
<dbReference type="SUPFAM" id="SSF48179">
    <property type="entry name" value="6-phosphogluconate dehydrogenase C-terminal domain-like"/>
    <property type="match status" value="1"/>
</dbReference>
<dbReference type="NCBIfam" id="NF004783">
    <property type="entry name" value="PRK06129.1"/>
    <property type="match status" value="1"/>
</dbReference>
<feature type="domain" description="3-hydroxyacyl-CoA dehydrogenase C-terminal" evidence="3">
    <location>
        <begin position="186"/>
        <end position="252"/>
    </location>
</feature>
<accession>A0ABQ1NWD8</accession>
<evidence type="ECO:0000259" key="3">
    <source>
        <dbReference type="Pfam" id="PF00725"/>
    </source>
</evidence>
<dbReference type="InterPro" id="IPR013328">
    <property type="entry name" value="6PGD_dom2"/>
</dbReference>
<keyword evidence="2" id="KW-0560">Oxidoreductase</keyword>
<dbReference type="InterPro" id="IPR036291">
    <property type="entry name" value="NAD(P)-bd_dom_sf"/>
</dbReference>
<dbReference type="PROSITE" id="PS00067">
    <property type="entry name" value="3HCDH"/>
    <property type="match status" value="1"/>
</dbReference>
<organism evidence="5 6">
    <name type="scientific">Vreelandella lutescens</name>
    <dbReference type="NCBI Taxonomy" id="1602943"/>
    <lineage>
        <taxon>Bacteria</taxon>
        <taxon>Pseudomonadati</taxon>
        <taxon>Pseudomonadota</taxon>
        <taxon>Gammaproteobacteria</taxon>
        <taxon>Oceanospirillales</taxon>
        <taxon>Halomonadaceae</taxon>
        <taxon>Vreelandella</taxon>
    </lineage>
</organism>
<dbReference type="InterPro" id="IPR008927">
    <property type="entry name" value="6-PGluconate_DH-like_C_sf"/>
</dbReference>
<keyword evidence="6" id="KW-1185">Reference proteome</keyword>
<evidence type="ECO:0000259" key="4">
    <source>
        <dbReference type="Pfam" id="PF02737"/>
    </source>
</evidence>
<dbReference type="PANTHER" id="PTHR48075:SF1">
    <property type="entry name" value="LAMBDA-CRYSTALLIN HOMOLOG"/>
    <property type="match status" value="1"/>
</dbReference>
<evidence type="ECO:0000313" key="5">
    <source>
        <dbReference type="EMBL" id="GGC86059.1"/>
    </source>
</evidence>
<proteinExistence type="inferred from homology"/>
<dbReference type="InterPro" id="IPR006180">
    <property type="entry name" value="3-OHacyl-CoA_DH_CS"/>
</dbReference>
<dbReference type="SUPFAM" id="SSF51735">
    <property type="entry name" value="NAD(P)-binding Rossmann-fold domains"/>
    <property type="match status" value="1"/>
</dbReference>
<evidence type="ECO:0000313" key="6">
    <source>
        <dbReference type="Proteomes" id="UP000597301"/>
    </source>
</evidence>
<evidence type="ECO:0000256" key="2">
    <source>
        <dbReference type="ARBA" id="ARBA00023002"/>
    </source>
</evidence>
<dbReference type="Gene3D" id="3.40.50.720">
    <property type="entry name" value="NAD(P)-binding Rossmann-like Domain"/>
    <property type="match status" value="1"/>
</dbReference>
<reference evidence="6" key="1">
    <citation type="journal article" date="2019" name="Int. J. Syst. Evol. Microbiol.">
        <title>The Global Catalogue of Microorganisms (GCM) 10K type strain sequencing project: providing services to taxonomists for standard genome sequencing and annotation.</title>
        <authorList>
            <consortium name="The Broad Institute Genomics Platform"/>
            <consortium name="The Broad Institute Genome Sequencing Center for Infectious Disease"/>
            <person name="Wu L."/>
            <person name="Ma J."/>
        </authorList>
    </citation>
    <scope>NUCLEOTIDE SEQUENCE [LARGE SCALE GENOMIC DNA]</scope>
    <source>
        <strain evidence="6">CGMCC 1.15122</strain>
    </source>
</reference>
<gene>
    <name evidence="5" type="ORF">GCM10011382_15280</name>
</gene>
<name>A0ABQ1NWD8_9GAMM</name>
<feature type="domain" description="3-hydroxyacyl-CoA dehydrogenase NAD binding" evidence="4">
    <location>
        <begin position="4"/>
        <end position="183"/>
    </location>
</feature>
<dbReference type="Gene3D" id="1.10.1040.10">
    <property type="entry name" value="N-(1-d-carboxylethyl)-l-norvaline Dehydrogenase, domain 2"/>
    <property type="match status" value="1"/>
</dbReference>
<comment type="caution">
    <text evidence="5">The sequence shown here is derived from an EMBL/GenBank/DDBJ whole genome shotgun (WGS) entry which is preliminary data.</text>
</comment>
<dbReference type="Pfam" id="PF00725">
    <property type="entry name" value="3HCDH"/>
    <property type="match status" value="1"/>
</dbReference>
<dbReference type="PANTHER" id="PTHR48075">
    <property type="entry name" value="3-HYDROXYACYL-COA DEHYDROGENASE FAMILY PROTEIN"/>
    <property type="match status" value="1"/>
</dbReference>
<dbReference type="InterPro" id="IPR006176">
    <property type="entry name" value="3-OHacyl-CoA_DH_NAD-bd"/>
</dbReference>
<dbReference type="Pfam" id="PF02737">
    <property type="entry name" value="3HCDH_N"/>
    <property type="match status" value="1"/>
</dbReference>
<dbReference type="Proteomes" id="UP000597301">
    <property type="component" value="Unassembled WGS sequence"/>
</dbReference>
<protein>
    <submittedName>
        <fullName evidence="5">3-hydroxyacyl-CoA dehydrogenase</fullName>
    </submittedName>
</protein>
<sequence length="312" mass="34255">MTMHVAVVGAGLIGRGWAMVFARAGVSVRLYDVDAAQLGRASERIATSLQDLHQAGLIDEEPEAILARIECQPELARALVGVAYVQECGPENVAVKQAMYTQLEAAVEARTILASSTSGIVASQFTGHLAHPERCLVAHPVNPPYLVPLVEIAPSDATSDNTVERTMALMHQVGQEPILVAKEVQGFILNRLQGALLNEALRLFRDGYVSAEDLDKTVKHGLGLRWSFMGPFETIDLNAPAGVVDYAARYGPLYRDVDTQRSEANPWEDETLQRLDSERRTVLAADQLAERQVWRDRRLMALMAHKGQQPIV</sequence>